<dbReference type="SUPFAM" id="SSF47616">
    <property type="entry name" value="GST C-terminal domain-like"/>
    <property type="match status" value="1"/>
</dbReference>
<dbReference type="InterPro" id="IPR004046">
    <property type="entry name" value="GST_C"/>
</dbReference>
<reference evidence="3 4" key="1">
    <citation type="submission" date="2019-10" db="EMBL/GenBank/DDBJ databases">
        <authorList>
            <person name="Palmer J.M."/>
        </authorList>
    </citation>
    <scope>NUCLEOTIDE SEQUENCE [LARGE SCALE GENOMIC DNA]</scope>
    <source>
        <strain evidence="3 4">TWF694</strain>
    </source>
</reference>
<dbReference type="PROSITE" id="PS50405">
    <property type="entry name" value="GST_CTER"/>
    <property type="match status" value="1"/>
</dbReference>
<sequence>MQHNFWRHPSPPGIPTIYCLSSSGAIRTVWLLEDLVANGKLEKYNLKNYKRGKNAKAPPEMKEGFRLGRSPTLTVSPASAPDEPPTPFVESRLINQFLADHYSEGLWKQETPEYEARSAFFQEFSGTTLSTLTSLTLAMDLVPQATPWPFKVITMAIFYPIVKIMKQGLADPLQFMEDSLSDELPWFSGPKLGLADFHIIFAFDTCVQRGYFDSIKYPKLAKWHNTVLQLPSYQAAVGKMGGYNMKTFDSF</sequence>
<dbReference type="Gene3D" id="1.20.1050.10">
    <property type="match status" value="1"/>
</dbReference>
<accession>A0AAV9XJI0</accession>
<evidence type="ECO:0000313" key="3">
    <source>
        <dbReference type="EMBL" id="KAK6542252.1"/>
    </source>
</evidence>
<dbReference type="PANTHER" id="PTHR44051">
    <property type="entry name" value="GLUTATHIONE S-TRANSFERASE-RELATED"/>
    <property type="match status" value="1"/>
</dbReference>
<dbReference type="Proteomes" id="UP001365542">
    <property type="component" value="Unassembled WGS sequence"/>
</dbReference>
<dbReference type="EMBL" id="JAVHJO010000002">
    <property type="protein sequence ID" value="KAK6542252.1"/>
    <property type="molecule type" value="Genomic_DNA"/>
</dbReference>
<dbReference type="Pfam" id="PF00043">
    <property type="entry name" value="GST_C"/>
    <property type="match status" value="1"/>
</dbReference>
<dbReference type="InterPro" id="IPR036282">
    <property type="entry name" value="Glutathione-S-Trfase_C_sf"/>
</dbReference>
<evidence type="ECO:0000313" key="4">
    <source>
        <dbReference type="Proteomes" id="UP001365542"/>
    </source>
</evidence>
<dbReference type="PANTHER" id="PTHR44051:SF9">
    <property type="entry name" value="GLUTATHIONE S-TRANSFERASE 1"/>
    <property type="match status" value="1"/>
</dbReference>
<feature type="region of interest" description="Disordered" evidence="1">
    <location>
        <begin position="52"/>
        <end position="85"/>
    </location>
</feature>
<evidence type="ECO:0000259" key="2">
    <source>
        <dbReference type="PROSITE" id="PS50405"/>
    </source>
</evidence>
<protein>
    <recommendedName>
        <fullName evidence="2">GST C-terminal domain-containing protein</fullName>
    </recommendedName>
</protein>
<comment type="caution">
    <text evidence="3">The sequence shown here is derived from an EMBL/GenBank/DDBJ whole genome shotgun (WGS) entry which is preliminary data.</text>
</comment>
<keyword evidence="4" id="KW-1185">Reference proteome</keyword>
<dbReference type="Gene3D" id="3.40.30.10">
    <property type="entry name" value="Glutaredoxin"/>
    <property type="match status" value="1"/>
</dbReference>
<name>A0AAV9XJI0_9PEZI</name>
<gene>
    <name evidence="3" type="ORF">TWF694_006215</name>
</gene>
<feature type="domain" description="GST C-terminal" evidence="2">
    <location>
        <begin position="111"/>
        <end position="248"/>
    </location>
</feature>
<dbReference type="InterPro" id="IPR010987">
    <property type="entry name" value="Glutathione-S-Trfase_C-like"/>
</dbReference>
<dbReference type="AlphaFoldDB" id="A0AAV9XJI0"/>
<evidence type="ECO:0000256" key="1">
    <source>
        <dbReference type="SAM" id="MobiDB-lite"/>
    </source>
</evidence>
<proteinExistence type="predicted"/>
<organism evidence="3 4">
    <name type="scientific">Orbilia ellipsospora</name>
    <dbReference type="NCBI Taxonomy" id="2528407"/>
    <lineage>
        <taxon>Eukaryota</taxon>
        <taxon>Fungi</taxon>
        <taxon>Dikarya</taxon>
        <taxon>Ascomycota</taxon>
        <taxon>Pezizomycotina</taxon>
        <taxon>Orbiliomycetes</taxon>
        <taxon>Orbiliales</taxon>
        <taxon>Orbiliaceae</taxon>
        <taxon>Orbilia</taxon>
    </lineage>
</organism>